<protein>
    <submittedName>
        <fullName evidence="1">Head to tail adaptor</fullName>
    </submittedName>
</protein>
<organism evidence="1">
    <name type="scientific">Siphoviridae sp. ctb3910</name>
    <dbReference type="NCBI Taxonomy" id="2827897"/>
    <lineage>
        <taxon>Viruses</taxon>
        <taxon>Duplodnaviria</taxon>
        <taxon>Heunggongvirae</taxon>
        <taxon>Uroviricota</taxon>
        <taxon>Caudoviricetes</taxon>
    </lineage>
</organism>
<reference evidence="1" key="1">
    <citation type="journal article" date="2021" name="Proc. Natl. Acad. Sci. U.S.A.">
        <title>A Catalog of Tens of Thousands of Viruses from Human Metagenomes Reveals Hidden Associations with Chronic Diseases.</title>
        <authorList>
            <person name="Tisza M.J."/>
            <person name="Buck C.B."/>
        </authorList>
    </citation>
    <scope>NUCLEOTIDE SEQUENCE</scope>
    <source>
        <strain evidence="1">Ctb3910</strain>
    </source>
</reference>
<accession>A0A8S5S874</accession>
<dbReference type="EMBL" id="BK032552">
    <property type="protein sequence ID" value="DAF47236.1"/>
    <property type="molecule type" value="Genomic_DNA"/>
</dbReference>
<evidence type="ECO:0000313" key="1">
    <source>
        <dbReference type="EMBL" id="DAF47236.1"/>
    </source>
</evidence>
<name>A0A8S5S874_9CAUD</name>
<sequence length="125" mass="13928">MNERIISKLKILLGKDTLENESTISLVLDILIQKIKNFCNRDDIPADLELVIVEMMGEYNKALSSGGQDNQNTGEVKAITRGNTKIEYNVGTNTKITSIDDLIVKYKKHLTRFKKLGTIGMNGGN</sequence>
<proteinExistence type="predicted"/>